<comment type="pathway">
    <text evidence="3">Protein modification; protein glycosylation.</text>
</comment>
<dbReference type="InterPro" id="IPR038887">
    <property type="entry name" value="Nus1/NgBR"/>
</dbReference>
<evidence type="ECO:0000256" key="4">
    <source>
        <dbReference type="ARBA" id="ARBA00005432"/>
    </source>
</evidence>
<dbReference type="Gene3D" id="3.40.1180.10">
    <property type="entry name" value="Decaprenyl diphosphate synthase-like"/>
    <property type="match status" value="1"/>
</dbReference>
<keyword evidence="11" id="KW-0472">Membrane</keyword>
<dbReference type="SUPFAM" id="SSF64005">
    <property type="entry name" value="Undecaprenyl diphosphate synthase"/>
    <property type="match status" value="1"/>
</dbReference>
<keyword evidence="8" id="KW-0256">Endoplasmic reticulum</keyword>
<dbReference type="GO" id="GO:1904423">
    <property type="term" value="C:dehydrodolichyl diphosphate synthase complex"/>
    <property type="evidence" value="ECO:0007669"/>
    <property type="project" value="InterPro"/>
</dbReference>
<protein>
    <recommendedName>
        <fullName evidence="5">ditrans,polycis-polyprenyl diphosphate synthase [(2E,6E)-farnesyldiphosphate specific]</fullName>
        <ecNumber evidence="5">2.5.1.87</ecNumber>
    </recommendedName>
</protein>
<evidence type="ECO:0000256" key="7">
    <source>
        <dbReference type="ARBA" id="ARBA00022692"/>
    </source>
</evidence>
<accession>A0AAD4QU62</accession>
<dbReference type="AlphaFoldDB" id="A0AAD4QU62"/>
<comment type="cofactor">
    <cofactor evidence="1">
        <name>Mg(2+)</name>
        <dbReference type="ChEBI" id="CHEBI:18420"/>
    </cofactor>
</comment>
<evidence type="ECO:0000256" key="1">
    <source>
        <dbReference type="ARBA" id="ARBA00001946"/>
    </source>
</evidence>
<keyword evidence="14" id="KW-1185">Reference proteome</keyword>
<keyword evidence="9" id="KW-0460">Magnesium</keyword>
<evidence type="ECO:0000313" key="13">
    <source>
        <dbReference type="EMBL" id="KAI0307996.1"/>
    </source>
</evidence>
<evidence type="ECO:0000256" key="12">
    <source>
        <dbReference type="ARBA" id="ARBA00047353"/>
    </source>
</evidence>
<dbReference type="InterPro" id="IPR036424">
    <property type="entry name" value="UPP_synth-like_sf"/>
</dbReference>
<dbReference type="Proteomes" id="UP001203297">
    <property type="component" value="Unassembled WGS sequence"/>
</dbReference>
<comment type="similarity">
    <text evidence="4">Belongs to the UPP synthase family.</text>
</comment>
<sequence>MALVLRLALWFLHFFYSVFLALSSIRSRYFRTAPRLLTATRSKIPSHLALILASQESDLRTSQAQEALLRCTEKAIACCRAVGIRCLSVYDRQGILLEAFDANRERLERCLPTTHDQLSPEAVFPLTPPMSDDSDVSDGCHYKGKTYIKTICTGDAAEKRKKWSRNRSGIQRHRTHGSSNSENFTLHLVSRDTGKPTIAAVTDSLLRNVAHGLSGDVVPADGDAEGFSVSISDLQAILEGDRGYGPPDLMIVHNVTVPRRQSPPLELYSFPPWQARLTEIYYNGFTGFYDRWLRAKIFGRARTWMLLSELDICRALDEYSGAEFRLGK</sequence>
<organism evidence="13 14">
    <name type="scientific">Multifurca ochricompacta</name>
    <dbReference type="NCBI Taxonomy" id="376703"/>
    <lineage>
        <taxon>Eukaryota</taxon>
        <taxon>Fungi</taxon>
        <taxon>Dikarya</taxon>
        <taxon>Basidiomycota</taxon>
        <taxon>Agaricomycotina</taxon>
        <taxon>Agaricomycetes</taxon>
        <taxon>Russulales</taxon>
        <taxon>Russulaceae</taxon>
        <taxon>Multifurca</taxon>
    </lineage>
</organism>
<evidence type="ECO:0000256" key="10">
    <source>
        <dbReference type="ARBA" id="ARBA00022989"/>
    </source>
</evidence>
<evidence type="ECO:0000256" key="11">
    <source>
        <dbReference type="ARBA" id="ARBA00023136"/>
    </source>
</evidence>
<evidence type="ECO:0000256" key="5">
    <source>
        <dbReference type="ARBA" id="ARBA00012596"/>
    </source>
</evidence>
<gene>
    <name evidence="13" type="ORF">B0F90DRAFT_1679165</name>
</gene>
<comment type="caution">
    <text evidence="13">The sequence shown here is derived from an EMBL/GenBank/DDBJ whole genome shotgun (WGS) entry which is preliminary data.</text>
</comment>
<dbReference type="EMBL" id="WTXG01000001">
    <property type="protein sequence ID" value="KAI0307996.1"/>
    <property type="molecule type" value="Genomic_DNA"/>
</dbReference>
<evidence type="ECO:0000256" key="8">
    <source>
        <dbReference type="ARBA" id="ARBA00022824"/>
    </source>
</evidence>
<comment type="catalytic activity">
    <reaction evidence="12">
        <text>n isopentenyl diphosphate + (2E,6E)-farnesyl diphosphate = a di-trans,poly-cis-polyprenyl diphosphate + n diphosphate</text>
        <dbReference type="Rhea" id="RHEA:53008"/>
        <dbReference type="Rhea" id="RHEA-COMP:19494"/>
        <dbReference type="ChEBI" id="CHEBI:33019"/>
        <dbReference type="ChEBI" id="CHEBI:128769"/>
        <dbReference type="ChEBI" id="CHEBI:136960"/>
        <dbReference type="ChEBI" id="CHEBI:175763"/>
        <dbReference type="EC" id="2.5.1.87"/>
    </reaction>
</comment>
<dbReference type="PANTHER" id="PTHR21528:SF0">
    <property type="entry name" value="DEHYDRODOLICHYL DIPHOSPHATE SYNTHASE COMPLEX SUBUNIT NUS1"/>
    <property type="match status" value="1"/>
</dbReference>
<keyword evidence="7" id="KW-0812">Transmembrane</keyword>
<keyword evidence="10" id="KW-1133">Transmembrane helix</keyword>
<evidence type="ECO:0000256" key="6">
    <source>
        <dbReference type="ARBA" id="ARBA00022679"/>
    </source>
</evidence>
<dbReference type="PANTHER" id="PTHR21528">
    <property type="entry name" value="DEHYDRODOLICHYL DIPHOSPHATE SYNTHASE COMPLEX SUBUNIT NUS1"/>
    <property type="match status" value="1"/>
</dbReference>
<evidence type="ECO:0000256" key="3">
    <source>
        <dbReference type="ARBA" id="ARBA00004922"/>
    </source>
</evidence>
<comment type="subcellular location">
    <subcellularLocation>
        <location evidence="2">Endoplasmic reticulum membrane</location>
    </subcellularLocation>
</comment>
<name>A0AAD4QU62_9AGAM</name>
<dbReference type="EC" id="2.5.1.87" evidence="5"/>
<dbReference type="GO" id="GO:0005789">
    <property type="term" value="C:endoplasmic reticulum membrane"/>
    <property type="evidence" value="ECO:0007669"/>
    <property type="project" value="UniProtKB-SubCell"/>
</dbReference>
<evidence type="ECO:0000313" key="14">
    <source>
        <dbReference type="Proteomes" id="UP001203297"/>
    </source>
</evidence>
<dbReference type="GO" id="GO:0045547">
    <property type="term" value="F:ditrans,polycis-polyprenyl diphosphate synthase [(2E,6E)-farnesyl diphosphate specific] activity"/>
    <property type="evidence" value="ECO:0007669"/>
    <property type="project" value="UniProtKB-EC"/>
</dbReference>
<proteinExistence type="inferred from homology"/>
<evidence type="ECO:0000256" key="2">
    <source>
        <dbReference type="ARBA" id="ARBA00004586"/>
    </source>
</evidence>
<reference evidence="13" key="1">
    <citation type="journal article" date="2022" name="New Phytol.">
        <title>Evolutionary transition to the ectomycorrhizal habit in the genomes of a hyperdiverse lineage of mushroom-forming fungi.</title>
        <authorList>
            <person name="Looney B."/>
            <person name="Miyauchi S."/>
            <person name="Morin E."/>
            <person name="Drula E."/>
            <person name="Courty P.E."/>
            <person name="Kohler A."/>
            <person name="Kuo A."/>
            <person name="LaButti K."/>
            <person name="Pangilinan J."/>
            <person name="Lipzen A."/>
            <person name="Riley R."/>
            <person name="Andreopoulos W."/>
            <person name="He G."/>
            <person name="Johnson J."/>
            <person name="Nolan M."/>
            <person name="Tritt A."/>
            <person name="Barry K.W."/>
            <person name="Grigoriev I.V."/>
            <person name="Nagy L.G."/>
            <person name="Hibbett D."/>
            <person name="Henrissat B."/>
            <person name="Matheny P.B."/>
            <person name="Labbe J."/>
            <person name="Martin F.M."/>
        </authorList>
    </citation>
    <scope>NUCLEOTIDE SEQUENCE</scope>
    <source>
        <strain evidence="13">BPL690</strain>
    </source>
</reference>
<evidence type="ECO:0000256" key="9">
    <source>
        <dbReference type="ARBA" id="ARBA00022842"/>
    </source>
</evidence>
<keyword evidence="6" id="KW-0808">Transferase</keyword>